<dbReference type="eggNOG" id="ENOG50336FU">
    <property type="taxonomic scope" value="Bacteria"/>
</dbReference>
<comment type="caution">
    <text evidence="1">The sequence shown here is derived from an EMBL/GenBank/DDBJ whole genome shotgun (WGS) entry which is preliminary data.</text>
</comment>
<accession>N9NLK9</accession>
<dbReference type="HOGENOM" id="CLU_154352_0_0_6"/>
<dbReference type="STRING" id="1217705.F900_00721"/>
<gene>
    <name evidence="1" type="ORF">F900_00721</name>
</gene>
<dbReference type="AlphaFoldDB" id="N9NLK9"/>
<dbReference type="EMBL" id="APRP01000011">
    <property type="protein sequence ID" value="ENX03627.1"/>
    <property type="molecule type" value="Genomic_DNA"/>
</dbReference>
<reference evidence="1 2" key="1">
    <citation type="submission" date="2013-02" db="EMBL/GenBank/DDBJ databases">
        <title>The Genome Sequence of Acinetobacter sp. ANC 3862.</title>
        <authorList>
            <consortium name="The Broad Institute Genome Sequencing Platform"/>
            <consortium name="The Broad Institute Genome Sequencing Center for Infectious Disease"/>
            <person name="Cerqueira G."/>
            <person name="Feldgarden M."/>
            <person name="Courvalin P."/>
            <person name="Perichon B."/>
            <person name="Grillot-Courvalin C."/>
            <person name="Clermont D."/>
            <person name="Rocha E."/>
            <person name="Yoon E.-J."/>
            <person name="Nemec A."/>
            <person name="Walker B."/>
            <person name="Young S.K."/>
            <person name="Zeng Q."/>
            <person name="Gargeya S."/>
            <person name="Fitzgerald M."/>
            <person name="Haas B."/>
            <person name="Abouelleil A."/>
            <person name="Alvarado L."/>
            <person name="Arachchi H.M."/>
            <person name="Berlin A.M."/>
            <person name="Chapman S.B."/>
            <person name="Dewar J."/>
            <person name="Goldberg J."/>
            <person name="Griggs A."/>
            <person name="Gujja S."/>
            <person name="Hansen M."/>
            <person name="Howarth C."/>
            <person name="Imamovic A."/>
            <person name="Larimer J."/>
            <person name="McCowan C."/>
            <person name="Murphy C."/>
            <person name="Neiman D."/>
            <person name="Pearson M."/>
            <person name="Priest M."/>
            <person name="Roberts A."/>
            <person name="Saif S."/>
            <person name="Shea T."/>
            <person name="Sisk P."/>
            <person name="Sykes S."/>
            <person name="Wortman J."/>
            <person name="Nusbaum C."/>
            <person name="Birren B."/>
        </authorList>
    </citation>
    <scope>NUCLEOTIDE SEQUENCE [LARGE SCALE GENOMIC DNA]</scope>
    <source>
        <strain evidence="1 2">ANC 3862</strain>
    </source>
</reference>
<dbReference type="PATRIC" id="fig|1217705.3.peg.686"/>
<sequence length="141" mass="16690">MGEEKSNQQVEQYSIAFGLTFNKYYVESYSENTLDLIDDFIDHYEVNGFKGWVGKVAPSNRVPENYENRDDLIRKANKYNLWHVHIGDPRWETPTHGKFKTSEWVLQLRRMGKKIILLELSWHNPMLLPNDAILEEDFIDV</sequence>
<name>N9NLK9_9GAMM</name>
<dbReference type="RefSeq" id="WP_005215182.1">
    <property type="nucleotide sequence ID" value="NZ_KB850089.1"/>
</dbReference>
<dbReference type="Proteomes" id="UP000013248">
    <property type="component" value="Unassembled WGS sequence"/>
</dbReference>
<organism evidence="1 2">
    <name type="scientific">Acinetobacter modestus</name>
    <dbReference type="NCBI Taxonomy" id="1776740"/>
    <lineage>
        <taxon>Bacteria</taxon>
        <taxon>Pseudomonadati</taxon>
        <taxon>Pseudomonadota</taxon>
        <taxon>Gammaproteobacteria</taxon>
        <taxon>Moraxellales</taxon>
        <taxon>Moraxellaceae</taxon>
        <taxon>Acinetobacter</taxon>
    </lineage>
</organism>
<evidence type="ECO:0000313" key="1">
    <source>
        <dbReference type="EMBL" id="ENX03627.1"/>
    </source>
</evidence>
<protein>
    <submittedName>
        <fullName evidence="1">Uncharacterized protein</fullName>
    </submittedName>
</protein>
<proteinExistence type="predicted"/>
<evidence type="ECO:0000313" key="2">
    <source>
        <dbReference type="Proteomes" id="UP000013248"/>
    </source>
</evidence>